<sequence length="266" mass="28348">MPEYSLALSDPEIARYQLMADMAEQRERGLWTAAGAVPGARIADVGCGPGAIAARLATMAAPDGAVWAVDRDRDALAVADALAERSGVRVHTVRGSADATGLAPGTCDLVMLRHVLAHNGGREQEIVDHLAGLAKPGGAVYLADIDADSSRMRGVGDPAFQEMEDCYRELHRLRGNDLTVGTRLDELLTTAGLEVVAFQGHIDIVKPPPGMRGPVWAARDALVADGLVTPADIAHWDEAFRHAEKDGTEIRFFAAVFVAFGRRPIP</sequence>
<dbReference type="InterPro" id="IPR029063">
    <property type="entry name" value="SAM-dependent_MTases_sf"/>
</dbReference>
<dbReference type="InterPro" id="IPR041698">
    <property type="entry name" value="Methyltransf_25"/>
</dbReference>
<dbReference type="OrthoDB" id="9795634at2"/>
<dbReference type="PANTHER" id="PTHR43861">
    <property type="entry name" value="TRANS-ACONITATE 2-METHYLTRANSFERASE-RELATED"/>
    <property type="match status" value="1"/>
</dbReference>
<dbReference type="CDD" id="cd02440">
    <property type="entry name" value="AdoMet_MTases"/>
    <property type="match status" value="1"/>
</dbReference>
<name>A0A505D0N7_9ACTN</name>
<dbReference type="SUPFAM" id="SSF53335">
    <property type="entry name" value="S-adenosyl-L-methionine-dependent methyltransferases"/>
    <property type="match status" value="1"/>
</dbReference>
<keyword evidence="1 3" id="KW-0808">Transferase</keyword>
<evidence type="ECO:0000313" key="3">
    <source>
        <dbReference type="EMBL" id="TPQ16180.1"/>
    </source>
</evidence>
<dbReference type="Proteomes" id="UP000317378">
    <property type="component" value="Unassembled WGS sequence"/>
</dbReference>
<gene>
    <name evidence="3" type="ORF">FGD71_043165</name>
</gene>
<dbReference type="RefSeq" id="WP_119106059.1">
    <property type="nucleotide sequence ID" value="NZ_QXMJ01000339.1"/>
</dbReference>
<reference evidence="3 4" key="1">
    <citation type="submission" date="2019-06" db="EMBL/GenBank/DDBJ databases">
        <title>Streptomyces sporangiiformans sp. nov., a novel actinomycete isolated from soil in Mount Song.</title>
        <authorList>
            <person name="Han L."/>
        </authorList>
    </citation>
    <scope>NUCLEOTIDE SEQUENCE [LARGE SCALE GENOMIC DNA]</scope>
    <source>
        <strain evidence="3 4">NEAU-SSA 1</strain>
    </source>
</reference>
<organism evidence="3 4">
    <name type="scientific">Streptomyces sporangiiformans</name>
    <dbReference type="NCBI Taxonomy" id="2315329"/>
    <lineage>
        <taxon>Bacteria</taxon>
        <taxon>Bacillati</taxon>
        <taxon>Actinomycetota</taxon>
        <taxon>Actinomycetes</taxon>
        <taxon>Kitasatosporales</taxon>
        <taxon>Streptomycetaceae</taxon>
        <taxon>Streptomyces</taxon>
    </lineage>
</organism>
<comment type="caution">
    <text evidence="3">The sequence shown here is derived from an EMBL/GenBank/DDBJ whole genome shotgun (WGS) entry which is preliminary data.</text>
</comment>
<keyword evidence="3" id="KW-0489">Methyltransferase</keyword>
<dbReference type="Pfam" id="PF13649">
    <property type="entry name" value="Methyltransf_25"/>
    <property type="match status" value="1"/>
</dbReference>
<dbReference type="PANTHER" id="PTHR43861:SF3">
    <property type="entry name" value="PUTATIVE (AFU_ORTHOLOGUE AFUA_2G14390)-RELATED"/>
    <property type="match status" value="1"/>
</dbReference>
<feature type="domain" description="Methyltransferase" evidence="2">
    <location>
        <begin position="42"/>
        <end position="138"/>
    </location>
</feature>
<dbReference type="EMBL" id="VCHX02000339">
    <property type="protein sequence ID" value="TPQ16180.1"/>
    <property type="molecule type" value="Genomic_DNA"/>
</dbReference>
<evidence type="ECO:0000313" key="4">
    <source>
        <dbReference type="Proteomes" id="UP000317378"/>
    </source>
</evidence>
<proteinExistence type="predicted"/>
<dbReference type="GO" id="GO:0017000">
    <property type="term" value="P:antibiotic biosynthetic process"/>
    <property type="evidence" value="ECO:0007669"/>
    <property type="project" value="UniProtKB-ARBA"/>
</dbReference>
<dbReference type="GO" id="GO:0032259">
    <property type="term" value="P:methylation"/>
    <property type="evidence" value="ECO:0007669"/>
    <property type="project" value="UniProtKB-KW"/>
</dbReference>
<keyword evidence="4" id="KW-1185">Reference proteome</keyword>
<dbReference type="Gene3D" id="3.40.50.150">
    <property type="entry name" value="Vaccinia Virus protein VP39"/>
    <property type="match status" value="1"/>
</dbReference>
<protein>
    <submittedName>
        <fullName evidence="3">Methyltransferase domain-containing protein</fullName>
    </submittedName>
</protein>
<evidence type="ECO:0000259" key="2">
    <source>
        <dbReference type="Pfam" id="PF13649"/>
    </source>
</evidence>
<dbReference type="AlphaFoldDB" id="A0A505D0N7"/>
<accession>A0A505D0N7</accession>
<dbReference type="GO" id="GO:0008168">
    <property type="term" value="F:methyltransferase activity"/>
    <property type="evidence" value="ECO:0007669"/>
    <property type="project" value="UniProtKB-KW"/>
</dbReference>
<evidence type="ECO:0000256" key="1">
    <source>
        <dbReference type="ARBA" id="ARBA00022679"/>
    </source>
</evidence>